<dbReference type="Proteomes" id="UP000001554">
    <property type="component" value="Chromosome 13"/>
</dbReference>
<accession>A0A9J7M6J3</accession>
<dbReference type="InterPro" id="IPR003593">
    <property type="entry name" value="AAA+_ATPase"/>
</dbReference>
<dbReference type="GO" id="GO:0005524">
    <property type="term" value="F:ATP binding"/>
    <property type="evidence" value="ECO:0007669"/>
    <property type="project" value="UniProtKB-KW"/>
</dbReference>
<dbReference type="InterPro" id="IPR003959">
    <property type="entry name" value="ATPase_AAA_core"/>
</dbReference>
<feature type="compositionally biased region" description="Acidic residues" evidence="9">
    <location>
        <begin position="113"/>
        <end position="123"/>
    </location>
</feature>
<evidence type="ECO:0000256" key="2">
    <source>
        <dbReference type="ARBA" id="ARBA00022705"/>
    </source>
</evidence>
<evidence type="ECO:0000256" key="4">
    <source>
        <dbReference type="ARBA" id="ARBA00022840"/>
    </source>
</evidence>
<feature type="region of interest" description="Disordered" evidence="9">
    <location>
        <begin position="250"/>
        <end position="282"/>
    </location>
</feature>
<dbReference type="GO" id="GO:0005634">
    <property type="term" value="C:nucleus"/>
    <property type="evidence" value="ECO:0007669"/>
    <property type="project" value="UniProtKB-SubCell"/>
</dbReference>
<evidence type="ECO:0000259" key="10">
    <source>
        <dbReference type="SMART" id="SM00382"/>
    </source>
</evidence>
<dbReference type="CDD" id="cd18140">
    <property type="entry name" value="HLD_clamp_RFC"/>
    <property type="match status" value="1"/>
</dbReference>
<dbReference type="InterPro" id="IPR053016">
    <property type="entry name" value="CTF18-RFC_complex"/>
</dbReference>
<dbReference type="InterPro" id="IPR027417">
    <property type="entry name" value="P-loop_NTPase"/>
</dbReference>
<dbReference type="KEGG" id="bfo:118429195"/>
<evidence type="ECO:0000256" key="5">
    <source>
        <dbReference type="ARBA" id="ARBA00023125"/>
    </source>
</evidence>
<dbReference type="Gene3D" id="1.10.8.60">
    <property type="match status" value="1"/>
</dbReference>
<organism evidence="11 12">
    <name type="scientific">Branchiostoma floridae</name>
    <name type="common">Florida lancelet</name>
    <name type="synonym">Amphioxus</name>
    <dbReference type="NCBI Taxonomy" id="7739"/>
    <lineage>
        <taxon>Eukaryota</taxon>
        <taxon>Metazoa</taxon>
        <taxon>Chordata</taxon>
        <taxon>Cephalochordata</taxon>
        <taxon>Leptocardii</taxon>
        <taxon>Amphioxiformes</taxon>
        <taxon>Branchiostomatidae</taxon>
        <taxon>Branchiostoma</taxon>
    </lineage>
</organism>
<dbReference type="PANTHER" id="PTHR46765:SF1">
    <property type="entry name" value="P-LOOP CONTAINING NUCLEOSIDE TRIPHOSPHATE HYDROLASES SUPERFAMILY PROTEIN"/>
    <property type="match status" value="1"/>
</dbReference>
<keyword evidence="7" id="KW-0131">Cell cycle</keyword>
<feature type="region of interest" description="Disordered" evidence="9">
    <location>
        <begin position="850"/>
        <end position="871"/>
    </location>
</feature>
<proteinExistence type="inferred from homology"/>
<keyword evidence="11" id="KW-1185">Reference proteome</keyword>
<dbReference type="GO" id="GO:0016887">
    <property type="term" value="F:ATP hydrolysis activity"/>
    <property type="evidence" value="ECO:0007669"/>
    <property type="project" value="InterPro"/>
</dbReference>
<dbReference type="Gene3D" id="3.40.50.300">
    <property type="entry name" value="P-loop containing nucleotide triphosphate hydrolases"/>
    <property type="match status" value="1"/>
</dbReference>
<dbReference type="PANTHER" id="PTHR46765">
    <property type="entry name" value="P-LOOP CONTAINING NUCLEOSIDE TRIPHOSPHATE HYDROLASES SUPERFAMILY PROTEIN"/>
    <property type="match status" value="1"/>
</dbReference>
<evidence type="ECO:0000256" key="3">
    <source>
        <dbReference type="ARBA" id="ARBA00022741"/>
    </source>
</evidence>
<evidence type="ECO:0000313" key="12">
    <source>
        <dbReference type="RefSeq" id="XP_035695548.1"/>
    </source>
</evidence>
<dbReference type="AlphaFoldDB" id="A0A9J7M6J3"/>
<dbReference type="GO" id="GO:0007062">
    <property type="term" value="P:sister chromatid cohesion"/>
    <property type="evidence" value="ECO:0000318"/>
    <property type="project" value="GO_Central"/>
</dbReference>
<keyword evidence="5" id="KW-0238">DNA-binding</keyword>
<keyword evidence="3" id="KW-0547">Nucleotide-binding</keyword>
<evidence type="ECO:0000256" key="9">
    <source>
        <dbReference type="SAM" id="MobiDB-lite"/>
    </source>
</evidence>
<keyword evidence="4" id="KW-0067">ATP-binding</keyword>
<dbReference type="OrthoDB" id="2195431at2759"/>
<evidence type="ECO:0000256" key="8">
    <source>
        <dbReference type="ARBA" id="ARBA00043975"/>
    </source>
</evidence>
<keyword evidence="2" id="KW-0235">DNA replication</keyword>
<feature type="compositionally biased region" description="Polar residues" evidence="9">
    <location>
        <begin position="65"/>
        <end position="75"/>
    </location>
</feature>
<evidence type="ECO:0000313" key="11">
    <source>
        <dbReference type="Proteomes" id="UP000001554"/>
    </source>
</evidence>
<dbReference type="RefSeq" id="XP_035695548.1">
    <property type="nucleotide sequence ID" value="XM_035839655.1"/>
</dbReference>
<dbReference type="InterPro" id="IPR047854">
    <property type="entry name" value="RFC_lid"/>
</dbReference>
<dbReference type="GO" id="GO:0003677">
    <property type="term" value="F:DNA binding"/>
    <property type="evidence" value="ECO:0007669"/>
    <property type="project" value="UniProtKB-KW"/>
</dbReference>
<feature type="compositionally biased region" description="Acidic residues" evidence="9">
    <location>
        <begin position="257"/>
        <end position="267"/>
    </location>
</feature>
<evidence type="ECO:0000256" key="6">
    <source>
        <dbReference type="ARBA" id="ARBA00023242"/>
    </source>
</evidence>
<dbReference type="FunFam" id="3.40.50.300:FF:001083">
    <property type="entry name" value="Chromosome transmission fidelity factor 18"/>
    <property type="match status" value="1"/>
</dbReference>
<comment type="subcellular location">
    <subcellularLocation>
        <location evidence="1">Nucleus</location>
    </subcellularLocation>
</comment>
<dbReference type="SMART" id="SM00382">
    <property type="entry name" value="AAA"/>
    <property type="match status" value="1"/>
</dbReference>
<comment type="similarity">
    <text evidence="8">Belongs to the activator 1 small subunits family. CTF18 subfamily.</text>
</comment>
<name>A0A9J7M6J3_BRAFL</name>
<gene>
    <name evidence="12" type="primary">LOC118429195</name>
</gene>
<dbReference type="OMA" id="RWLKGWE"/>
<feature type="domain" description="AAA+ ATPase" evidence="10">
    <location>
        <begin position="357"/>
        <end position="499"/>
    </location>
</feature>
<keyword evidence="6" id="KW-0539">Nucleus</keyword>
<sequence>MAAVPDYDYPFEYDDNFEADFADELEVLDEMDDVPGMSIKPSSQEKSKRSLKFSTPKEKSGARLNGSSVVTGDSQQQKRDLSAVFELPESDDEDNSSASKKRRVMTAPSDQADIQDADDDDFEITPPSSPDVMAKVQQYRETTVRTADQSAAQAREQVTSQRPSQYQTCFLRRPPSGKFVTVTNEDGERMYLKEHEDTLHDSQKLSGHTLPGGRSLQLLSVSFQQLKDQVEEERRRKVLAESERLTREINRQLDNDLGTEGEEEDGGASDKENAGKPAGTGLWVDQFTPANYTELLSDEGTNRTLLTWLKLWDTAVFGRERKVKKKAADQKKGPFNWLAKRMEEELVQDEDSWKRPQKKVALLCGPPGLGKTTLAHVIARHAGYNVVEMNASDDRSPEVFKERIEAATQMKAVMGADPRPNCLVIDEIDGAPQAAINVLLDVIKRKDQSGEAGPQGRKRRRREGGVLLRPIICICNDLYVMSLRRLRPLSLVLHFPPTDATRLAGRLFEIARRQSVRTDMTTLLALCEKTEKDIRSCVNTLQFVHSRGTDLSLSDVHSMAVGQKDQQKGLFTVWQQIFQVPRQKRKRWNNPHDVAAGQLQAGEDVSVTQPHTPAGRFQHILHLTSGNGEYEKTCQGLFENYLEAKFKDAYLDVVTMGCEWLGFYDLVNNIISHIQTFILMRYIPYTFVAFHMLFAGSTAPKLSYPSSQYECYQKMTETQSLRAAQQGEMSAVIRSRVSQSAFLLELLPALLDIIQPSFRPVNSQLFSAKEKQQMADLIHTMIAYNLTYQQERTQEGQYQYLLEPNMEEAIRFSDQPPKKQLTYAAKQLIAKEIEVEKMRRSEALLMSRNRNLPTPEEKVQKTGQKSDATADGAVPNHLAKLQPKKIAVAEEKPAVDFFGRVIKKKTPERNKDASISNQSNSRQVSRAGMGTIFYKFNEGFSNAIRKNIPIQDLL</sequence>
<evidence type="ECO:0000256" key="7">
    <source>
        <dbReference type="ARBA" id="ARBA00023306"/>
    </source>
</evidence>
<feature type="region of interest" description="Disordered" evidence="9">
    <location>
        <begin position="32"/>
        <end position="160"/>
    </location>
</feature>
<reference evidence="11" key="1">
    <citation type="journal article" date="2020" name="Nat. Ecol. Evol.">
        <title>Deeply conserved synteny resolves early events in vertebrate evolution.</title>
        <authorList>
            <person name="Simakov O."/>
            <person name="Marletaz F."/>
            <person name="Yue J.X."/>
            <person name="O'Connell B."/>
            <person name="Jenkins J."/>
            <person name="Brandt A."/>
            <person name="Calef R."/>
            <person name="Tung C.H."/>
            <person name="Huang T.K."/>
            <person name="Schmutz J."/>
            <person name="Satoh N."/>
            <person name="Yu J.K."/>
            <person name="Putnam N.H."/>
            <person name="Green R.E."/>
            <person name="Rokhsar D.S."/>
        </authorList>
    </citation>
    <scope>NUCLEOTIDE SEQUENCE [LARGE SCALE GENOMIC DNA]</scope>
    <source>
        <strain evidence="11">S238N-H82</strain>
    </source>
</reference>
<evidence type="ECO:0000256" key="1">
    <source>
        <dbReference type="ARBA" id="ARBA00004123"/>
    </source>
</evidence>
<dbReference type="GO" id="GO:0006260">
    <property type="term" value="P:DNA replication"/>
    <property type="evidence" value="ECO:0007669"/>
    <property type="project" value="UniProtKB-KW"/>
</dbReference>
<reference evidence="12" key="2">
    <citation type="submission" date="2025-08" db="UniProtKB">
        <authorList>
            <consortium name="RefSeq"/>
        </authorList>
    </citation>
    <scope>IDENTIFICATION</scope>
    <source>
        <strain evidence="12">S238N-H82</strain>
        <tissue evidence="12">Testes</tissue>
    </source>
</reference>
<dbReference type="GeneID" id="118429195"/>
<dbReference type="Pfam" id="PF00004">
    <property type="entry name" value="AAA"/>
    <property type="match status" value="1"/>
</dbReference>
<dbReference type="CDD" id="cd00009">
    <property type="entry name" value="AAA"/>
    <property type="match status" value="1"/>
</dbReference>
<protein>
    <submittedName>
        <fullName evidence="12">Chromosome transmission fidelity protein 18 homolog</fullName>
    </submittedName>
</protein>
<feature type="compositionally biased region" description="Polar residues" evidence="9">
    <location>
        <begin position="139"/>
        <end position="160"/>
    </location>
</feature>
<dbReference type="SUPFAM" id="SSF52540">
    <property type="entry name" value="P-loop containing nucleoside triphosphate hydrolases"/>
    <property type="match status" value="1"/>
</dbReference>